<dbReference type="InterPro" id="IPR012373">
    <property type="entry name" value="Ferrdict_sens_TM"/>
</dbReference>
<dbReference type="InterPro" id="IPR006860">
    <property type="entry name" value="FecR"/>
</dbReference>
<feature type="domain" description="FecR N-terminal" evidence="2">
    <location>
        <begin position="18"/>
        <end position="59"/>
    </location>
</feature>
<evidence type="ECO:0000259" key="2">
    <source>
        <dbReference type="Pfam" id="PF16220"/>
    </source>
</evidence>
<dbReference type="InterPro" id="IPR032623">
    <property type="entry name" value="FecR_N"/>
</dbReference>
<proteinExistence type="predicted"/>
<accession>A0ABZ3G037</accession>
<dbReference type="EMBL" id="CP154792">
    <property type="protein sequence ID" value="XAN13934.1"/>
    <property type="molecule type" value="Genomic_DNA"/>
</dbReference>
<sequence>MAIPPLTSSGAQDDLLTEQAVEWCVRLQDESCSDQDRAAFQAWLQADPRHEREYRAVHDLWGLARDLPAAPAPLAAPPAARRSRPIARWTLGACALGLACWAAGWWFALLPGTYQRYASGAQTTTVTLGDGTEVDMNIDTAMVYRAYRDTRRLRLADGEAYFRVTHDTAHPFVVEAGRGTITVTGTAFNVWKSGETVIVTLVEGSVDVQTEDDGAGARKLSLRPQMQARYSERSDPQARAVTAADSAAWRHGKLVLDNTTLRDAIMQINRYLPADGRYTSVDPAIAALRLGGTYDVRNVAELANALPAILPVRTLRKANGSLALVPAPPR</sequence>
<dbReference type="Pfam" id="PF04773">
    <property type="entry name" value="FecR"/>
    <property type="match status" value="1"/>
</dbReference>
<reference evidence="3 4" key="1">
    <citation type="submission" date="2024-05" db="EMBL/GenBank/DDBJ databases">
        <title>Achromobacter denitrificans. BP1, complete genome.</title>
        <authorList>
            <person name="Zhang B."/>
        </authorList>
    </citation>
    <scope>NUCLEOTIDE SEQUENCE [LARGE SCALE GENOMIC DNA]</scope>
    <source>
        <strain evidence="3 4">BP1</strain>
    </source>
</reference>
<evidence type="ECO:0000313" key="3">
    <source>
        <dbReference type="EMBL" id="XAN13934.1"/>
    </source>
</evidence>
<name>A0ABZ3G037_ACHDE</name>
<protein>
    <submittedName>
        <fullName evidence="3">FecR family protein</fullName>
    </submittedName>
</protein>
<dbReference type="Proteomes" id="UP001446337">
    <property type="component" value="Chromosome"/>
</dbReference>
<feature type="domain" description="FecR protein" evidence="1">
    <location>
        <begin position="120"/>
        <end position="206"/>
    </location>
</feature>
<dbReference type="PANTHER" id="PTHR30273">
    <property type="entry name" value="PERIPLASMIC SIGNAL SENSOR AND SIGMA FACTOR ACTIVATOR FECR-RELATED"/>
    <property type="match status" value="1"/>
</dbReference>
<evidence type="ECO:0000313" key="4">
    <source>
        <dbReference type="Proteomes" id="UP001446337"/>
    </source>
</evidence>
<keyword evidence="4" id="KW-1185">Reference proteome</keyword>
<evidence type="ECO:0000259" key="1">
    <source>
        <dbReference type="Pfam" id="PF04773"/>
    </source>
</evidence>
<dbReference type="RefSeq" id="WP_343498516.1">
    <property type="nucleotide sequence ID" value="NZ_CP154792.1"/>
</dbReference>
<dbReference type="Gene3D" id="2.60.120.1440">
    <property type="match status" value="1"/>
</dbReference>
<organism evidence="3 4">
    <name type="scientific">Achromobacter denitrificans</name>
    <name type="common">Alcaligenes denitrificans</name>
    <dbReference type="NCBI Taxonomy" id="32002"/>
    <lineage>
        <taxon>Bacteria</taxon>
        <taxon>Pseudomonadati</taxon>
        <taxon>Pseudomonadota</taxon>
        <taxon>Betaproteobacteria</taxon>
        <taxon>Burkholderiales</taxon>
        <taxon>Alcaligenaceae</taxon>
        <taxon>Achromobacter</taxon>
    </lineage>
</organism>
<dbReference type="PANTHER" id="PTHR30273:SF2">
    <property type="entry name" value="PROTEIN FECR"/>
    <property type="match status" value="1"/>
</dbReference>
<dbReference type="Pfam" id="PF16220">
    <property type="entry name" value="DUF4880"/>
    <property type="match status" value="1"/>
</dbReference>
<gene>
    <name evidence="3" type="ORF">AAIK43_21400</name>
</gene>
<dbReference type="PIRSF" id="PIRSF018266">
    <property type="entry name" value="FecR"/>
    <property type="match status" value="1"/>
</dbReference>